<evidence type="ECO:0000256" key="1">
    <source>
        <dbReference type="SAM" id="MobiDB-lite"/>
    </source>
</evidence>
<reference evidence="3" key="2">
    <citation type="submission" date="2015-01" db="EMBL/GenBank/DDBJ databases">
        <title>Evolutionary Origins and Diversification of the Mycorrhizal Mutualists.</title>
        <authorList>
            <consortium name="DOE Joint Genome Institute"/>
            <consortium name="Mycorrhizal Genomics Consortium"/>
            <person name="Kohler A."/>
            <person name="Kuo A."/>
            <person name="Nagy L.G."/>
            <person name="Floudas D."/>
            <person name="Copeland A."/>
            <person name="Barry K.W."/>
            <person name="Cichocki N."/>
            <person name="Veneault-Fourrey C."/>
            <person name="LaButti K."/>
            <person name="Lindquist E.A."/>
            <person name="Lipzen A."/>
            <person name="Lundell T."/>
            <person name="Morin E."/>
            <person name="Murat C."/>
            <person name="Riley R."/>
            <person name="Ohm R."/>
            <person name="Sun H."/>
            <person name="Tunlid A."/>
            <person name="Henrissat B."/>
            <person name="Grigoriev I.V."/>
            <person name="Hibbett D.S."/>
            <person name="Martin F."/>
        </authorList>
    </citation>
    <scope>NUCLEOTIDE SEQUENCE [LARGE SCALE GENOMIC DNA]</scope>
    <source>
        <strain evidence="3">Foug A</strain>
    </source>
</reference>
<feature type="region of interest" description="Disordered" evidence="1">
    <location>
        <begin position="55"/>
        <end position="79"/>
    </location>
</feature>
<evidence type="ECO:0000313" key="3">
    <source>
        <dbReference type="Proteomes" id="UP000053989"/>
    </source>
</evidence>
<dbReference type="InParanoid" id="A0A0C3DK88"/>
<accession>A0A0C3DK88</accession>
<gene>
    <name evidence="2" type="ORF">SCLCIDRAFT_1220170</name>
</gene>
<dbReference type="Proteomes" id="UP000053989">
    <property type="component" value="Unassembled WGS sequence"/>
</dbReference>
<organism evidence="2 3">
    <name type="scientific">Scleroderma citrinum Foug A</name>
    <dbReference type="NCBI Taxonomy" id="1036808"/>
    <lineage>
        <taxon>Eukaryota</taxon>
        <taxon>Fungi</taxon>
        <taxon>Dikarya</taxon>
        <taxon>Basidiomycota</taxon>
        <taxon>Agaricomycotina</taxon>
        <taxon>Agaricomycetes</taxon>
        <taxon>Agaricomycetidae</taxon>
        <taxon>Boletales</taxon>
        <taxon>Sclerodermatineae</taxon>
        <taxon>Sclerodermataceae</taxon>
        <taxon>Scleroderma</taxon>
    </lineage>
</organism>
<reference evidence="2 3" key="1">
    <citation type="submission" date="2014-04" db="EMBL/GenBank/DDBJ databases">
        <authorList>
            <consortium name="DOE Joint Genome Institute"/>
            <person name="Kuo A."/>
            <person name="Kohler A."/>
            <person name="Nagy L.G."/>
            <person name="Floudas D."/>
            <person name="Copeland A."/>
            <person name="Barry K.W."/>
            <person name="Cichocki N."/>
            <person name="Veneault-Fourrey C."/>
            <person name="LaButti K."/>
            <person name="Lindquist E.A."/>
            <person name="Lipzen A."/>
            <person name="Lundell T."/>
            <person name="Morin E."/>
            <person name="Murat C."/>
            <person name="Sun H."/>
            <person name="Tunlid A."/>
            <person name="Henrissat B."/>
            <person name="Grigoriev I.V."/>
            <person name="Hibbett D.S."/>
            <person name="Martin F."/>
            <person name="Nordberg H.P."/>
            <person name="Cantor M.N."/>
            <person name="Hua S.X."/>
        </authorList>
    </citation>
    <scope>NUCLEOTIDE SEQUENCE [LARGE SCALE GENOMIC DNA]</scope>
    <source>
        <strain evidence="2 3">Foug A</strain>
    </source>
</reference>
<name>A0A0C3DK88_9AGAM</name>
<evidence type="ECO:0000313" key="2">
    <source>
        <dbReference type="EMBL" id="KIM56729.1"/>
    </source>
</evidence>
<proteinExistence type="predicted"/>
<keyword evidence="3" id="KW-1185">Reference proteome</keyword>
<dbReference type="EMBL" id="KN822111">
    <property type="protein sequence ID" value="KIM56729.1"/>
    <property type="molecule type" value="Genomic_DNA"/>
</dbReference>
<protein>
    <submittedName>
        <fullName evidence="2">Uncharacterized protein</fullName>
    </submittedName>
</protein>
<dbReference type="AlphaFoldDB" id="A0A0C3DK88"/>
<dbReference type="HOGENOM" id="CLU_133416_0_0_1"/>
<sequence length="171" mass="18613">MSNLVISEQIRDPDHLSTVNSRSQQSIRRPSPTQKLLNTSLTPLAQQPNSSRIHALLPSKGPAKSVDPSSVATKPDNKEDEVVHTASLVDVSSLTQVQLLKEADKLKKLSHVGAPVEIMKSFVGGVGLQPMVTSLLWFPLIRLTISFRLGIAQIRGSFHGQERLSPIDPGQ</sequence>